<keyword evidence="3" id="KW-0547">Nucleotide-binding</keyword>
<dbReference type="InterPro" id="IPR041701">
    <property type="entry name" value="MetN_ABC"/>
</dbReference>
<dbReference type="Pfam" id="PF09383">
    <property type="entry name" value="NIL"/>
    <property type="match status" value="1"/>
</dbReference>
<feature type="domain" description="ABC transporter" evidence="8">
    <location>
        <begin position="2"/>
        <end position="241"/>
    </location>
</feature>
<accession>A0ABW4VWN6</accession>
<evidence type="ECO:0000256" key="1">
    <source>
        <dbReference type="ARBA" id="ARBA00022448"/>
    </source>
</evidence>
<dbReference type="Gene3D" id="3.40.50.300">
    <property type="entry name" value="P-loop containing nucleotide triphosphate hydrolases"/>
    <property type="match status" value="1"/>
</dbReference>
<dbReference type="InterPro" id="IPR018449">
    <property type="entry name" value="NIL_domain"/>
</dbReference>
<dbReference type="InterPro" id="IPR003439">
    <property type="entry name" value="ABC_transporter-like_ATP-bd"/>
</dbReference>
<dbReference type="PROSITE" id="PS50893">
    <property type="entry name" value="ABC_TRANSPORTER_2"/>
    <property type="match status" value="1"/>
</dbReference>
<dbReference type="Pfam" id="PF00005">
    <property type="entry name" value="ABC_tran"/>
    <property type="match status" value="1"/>
</dbReference>
<keyword evidence="5" id="KW-1278">Translocase</keyword>
<dbReference type="SMART" id="SM00382">
    <property type="entry name" value="AAA"/>
    <property type="match status" value="1"/>
</dbReference>
<gene>
    <name evidence="9" type="ORF">ACFSJF_04775</name>
</gene>
<keyword evidence="7" id="KW-0472">Membrane</keyword>
<dbReference type="CDD" id="cd03258">
    <property type="entry name" value="ABC_MetN_methionine_transporter"/>
    <property type="match status" value="1"/>
</dbReference>
<dbReference type="SUPFAM" id="SSF55021">
    <property type="entry name" value="ACT-like"/>
    <property type="match status" value="1"/>
</dbReference>
<evidence type="ECO:0000313" key="9">
    <source>
        <dbReference type="EMBL" id="MFD2043589.1"/>
    </source>
</evidence>
<evidence type="ECO:0000256" key="3">
    <source>
        <dbReference type="ARBA" id="ARBA00022741"/>
    </source>
</evidence>
<keyword evidence="6" id="KW-0029">Amino-acid transport</keyword>
<evidence type="ECO:0000256" key="6">
    <source>
        <dbReference type="ARBA" id="ARBA00022970"/>
    </source>
</evidence>
<proteinExistence type="predicted"/>
<dbReference type="RefSeq" id="WP_377555315.1">
    <property type="nucleotide sequence ID" value="NZ_JBHUHQ010000009.1"/>
</dbReference>
<keyword evidence="10" id="KW-1185">Reference proteome</keyword>
<dbReference type="InterPro" id="IPR045865">
    <property type="entry name" value="ACT-like_dom_sf"/>
</dbReference>
<reference evidence="10" key="1">
    <citation type="journal article" date="2019" name="Int. J. Syst. Evol. Microbiol.">
        <title>The Global Catalogue of Microorganisms (GCM) 10K type strain sequencing project: providing services to taxonomists for standard genome sequencing and annotation.</title>
        <authorList>
            <consortium name="The Broad Institute Genomics Platform"/>
            <consortium name="The Broad Institute Genome Sequencing Center for Infectious Disease"/>
            <person name="Wu L."/>
            <person name="Ma J."/>
        </authorList>
    </citation>
    <scope>NUCLEOTIDE SEQUENCE [LARGE SCALE GENOMIC DNA]</scope>
    <source>
        <strain evidence="10">R28</strain>
    </source>
</reference>
<dbReference type="InterPro" id="IPR027417">
    <property type="entry name" value="P-loop_NTPase"/>
</dbReference>
<keyword evidence="2" id="KW-1003">Cell membrane</keyword>
<evidence type="ECO:0000256" key="2">
    <source>
        <dbReference type="ARBA" id="ARBA00022475"/>
    </source>
</evidence>
<dbReference type="InterPro" id="IPR050086">
    <property type="entry name" value="MetN_ABC_transporter-like"/>
</dbReference>
<keyword evidence="1" id="KW-0813">Transport</keyword>
<dbReference type="Gene3D" id="3.30.70.260">
    <property type="match status" value="1"/>
</dbReference>
<dbReference type="SMART" id="SM00930">
    <property type="entry name" value="NIL"/>
    <property type="match status" value="1"/>
</dbReference>
<evidence type="ECO:0000256" key="5">
    <source>
        <dbReference type="ARBA" id="ARBA00022967"/>
    </source>
</evidence>
<evidence type="ECO:0000313" key="10">
    <source>
        <dbReference type="Proteomes" id="UP001597383"/>
    </source>
</evidence>
<name>A0ABW4VWN6_9BACI</name>
<organism evidence="9 10">
    <name type="scientific">Ornithinibacillus salinisoli</name>
    <dbReference type="NCBI Taxonomy" id="1848459"/>
    <lineage>
        <taxon>Bacteria</taxon>
        <taxon>Bacillati</taxon>
        <taxon>Bacillota</taxon>
        <taxon>Bacilli</taxon>
        <taxon>Bacillales</taxon>
        <taxon>Bacillaceae</taxon>
        <taxon>Ornithinibacillus</taxon>
    </lineage>
</organism>
<dbReference type="Proteomes" id="UP001597383">
    <property type="component" value="Unassembled WGS sequence"/>
</dbReference>
<dbReference type="GO" id="GO:0005524">
    <property type="term" value="F:ATP binding"/>
    <property type="evidence" value="ECO:0007669"/>
    <property type="project" value="UniProtKB-KW"/>
</dbReference>
<dbReference type="PROSITE" id="PS00211">
    <property type="entry name" value="ABC_TRANSPORTER_1"/>
    <property type="match status" value="1"/>
</dbReference>
<dbReference type="PANTHER" id="PTHR43166:SF30">
    <property type="entry name" value="METHIONINE IMPORT ATP-BINDING PROTEIN METN"/>
    <property type="match status" value="1"/>
</dbReference>
<dbReference type="SUPFAM" id="SSF52540">
    <property type="entry name" value="P-loop containing nucleoside triphosphate hydrolases"/>
    <property type="match status" value="1"/>
</dbReference>
<evidence type="ECO:0000256" key="7">
    <source>
        <dbReference type="ARBA" id="ARBA00023136"/>
    </source>
</evidence>
<comment type="caution">
    <text evidence="9">The sequence shown here is derived from an EMBL/GenBank/DDBJ whole genome shotgun (WGS) entry which is preliminary data.</text>
</comment>
<dbReference type="EMBL" id="JBHUHQ010000009">
    <property type="protein sequence ID" value="MFD2043589.1"/>
    <property type="molecule type" value="Genomic_DNA"/>
</dbReference>
<dbReference type="InterPro" id="IPR017871">
    <property type="entry name" value="ABC_transporter-like_CS"/>
</dbReference>
<dbReference type="InterPro" id="IPR003593">
    <property type="entry name" value="AAA+_ATPase"/>
</dbReference>
<evidence type="ECO:0000256" key="4">
    <source>
        <dbReference type="ARBA" id="ARBA00022840"/>
    </source>
</evidence>
<protein>
    <submittedName>
        <fullName evidence="9">Methionine ABC transporter ATP-binding protein</fullName>
    </submittedName>
</protein>
<dbReference type="PANTHER" id="PTHR43166">
    <property type="entry name" value="AMINO ACID IMPORT ATP-BINDING PROTEIN"/>
    <property type="match status" value="1"/>
</dbReference>
<sequence length="338" mass="37351">MITLESIEKVYESKSSRVVGVDNVSLSIEKGEIYGIVGYSGAGKSTLLRCINILERPTSGKVIVDGVDLLELSGKRLREARQSIGMIFQGFYLVSSKTVFENVAFALKAAGVDRAKREERVLELLSLVGLADKANQYPSQLSGGQKQRVSIARALANSPKVLLCDEATSALDPSTTKSILSLLKKINDELGITIVIITHEMEIVKEVCDRCAVMQDGKVVEEGPSYEIFANPKEDLTKEFIQTVLDFQLPAKLLENCSGTLVRLQFRGEQAGESVVSDMLQNHKVKGNILHGKVEYIREKPLGIFIMEVIGEQVEIQRAISYLQDRLKQVEVIKHVSK</sequence>
<evidence type="ECO:0000259" key="8">
    <source>
        <dbReference type="PROSITE" id="PS50893"/>
    </source>
</evidence>
<keyword evidence="4 9" id="KW-0067">ATP-binding</keyword>